<dbReference type="InterPro" id="IPR057289">
    <property type="entry name" value="Rab1/Ypt1"/>
</dbReference>
<dbReference type="NCBIfam" id="TIGR00231">
    <property type="entry name" value="small_GTP"/>
    <property type="match status" value="1"/>
</dbReference>
<dbReference type="Proteomes" id="UP001642464">
    <property type="component" value="Unassembled WGS sequence"/>
</dbReference>
<dbReference type="SUPFAM" id="SSF52540">
    <property type="entry name" value="P-loop containing nucleoside triphosphate hydrolases"/>
    <property type="match status" value="1"/>
</dbReference>
<dbReference type="Pfam" id="PF00071">
    <property type="entry name" value="Ras"/>
    <property type="match status" value="1"/>
</dbReference>
<dbReference type="SMART" id="SM00175">
    <property type="entry name" value="RAB"/>
    <property type="match status" value="1"/>
</dbReference>
<dbReference type="InterPro" id="IPR027417">
    <property type="entry name" value="P-loop_NTPase"/>
</dbReference>
<keyword evidence="3" id="KW-0342">GTP-binding</keyword>
<dbReference type="InterPro" id="IPR050227">
    <property type="entry name" value="Rab"/>
</dbReference>
<sequence>MATPEYDYLFKLLLIGDSGVGKSCLLLRFADDTYTESYISTIGVDFKIRTLEQDAKTIKLQIWDTAGQERFRTITSSYYRGAHGIIVVYDVTDKESFNNVKHWVQEIDKYAADGVNKLLVGNKCDLSSKKVVSYDEAKELADSFGIQFMETSAKNAHNVEQAHSIDRLWVMGVNNYVGSCQPPRVATHFNGRDTESLLQHLYNLK</sequence>
<dbReference type="InterPro" id="IPR001806">
    <property type="entry name" value="Small_GTPase"/>
</dbReference>
<dbReference type="Gene3D" id="3.40.50.300">
    <property type="entry name" value="P-loop containing nucleotide triphosphate hydrolases"/>
    <property type="match status" value="1"/>
</dbReference>
<comment type="caution">
    <text evidence="6">The sequence shown here is derived from an EMBL/GenBank/DDBJ whole genome shotgun (WGS) entry which is preliminary data.</text>
</comment>
<gene>
    <name evidence="6" type="ORF">SCF082_LOCUS44015</name>
</gene>
<dbReference type="InterPro" id="IPR005225">
    <property type="entry name" value="Small_GTP-bd"/>
</dbReference>
<evidence type="ECO:0000256" key="3">
    <source>
        <dbReference type="ARBA" id="ARBA00023134"/>
    </source>
</evidence>
<dbReference type="PANTHER" id="PTHR47977">
    <property type="entry name" value="RAS-RELATED PROTEIN RAB"/>
    <property type="match status" value="1"/>
</dbReference>
<proteinExistence type="inferred from homology"/>
<dbReference type="PROSITE" id="PS51417">
    <property type="entry name" value="ARF"/>
    <property type="match status" value="1"/>
</dbReference>
<keyword evidence="2" id="KW-0547">Nucleotide-binding</keyword>
<dbReference type="PRINTS" id="PR00449">
    <property type="entry name" value="RASTRNSFRMNG"/>
</dbReference>
<evidence type="ECO:0000313" key="7">
    <source>
        <dbReference type="Proteomes" id="UP001642464"/>
    </source>
</evidence>
<evidence type="ECO:0000313" key="6">
    <source>
        <dbReference type="EMBL" id="CAK9093564.1"/>
    </source>
</evidence>
<dbReference type="SMART" id="SM00173">
    <property type="entry name" value="RAS"/>
    <property type="match status" value="1"/>
</dbReference>
<reference evidence="6 7" key="1">
    <citation type="submission" date="2024-02" db="EMBL/GenBank/DDBJ databases">
        <authorList>
            <person name="Chen Y."/>
            <person name="Shah S."/>
            <person name="Dougan E. K."/>
            <person name="Thang M."/>
            <person name="Chan C."/>
        </authorList>
    </citation>
    <scope>NUCLEOTIDE SEQUENCE [LARGE SCALE GENOMIC DNA]</scope>
</reference>
<keyword evidence="7" id="KW-1185">Reference proteome</keyword>
<evidence type="ECO:0000256" key="2">
    <source>
        <dbReference type="ARBA" id="ARBA00022741"/>
    </source>
</evidence>
<dbReference type="PROSITE" id="PS51419">
    <property type="entry name" value="RAB"/>
    <property type="match status" value="1"/>
</dbReference>
<evidence type="ECO:0000256" key="4">
    <source>
        <dbReference type="ARBA" id="ARBA00023288"/>
    </source>
</evidence>
<dbReference type="EMBL" id="CAXAMM010040485">
    <property type="protein sequence ID" value="CAK9093564.1"/>
    <property type="molecule type" value="Genomic_DNA"/>
</dbReference>
<dbReference type="SMART" id="SM00176">
    <property type="entry name" value="RAN"/>
    <property type="match status" value="1"/>
</dbReference>
<protein>
    <submittedName>
        <fullName evidence="6">Ras-related protein ORAB-1</fullName>
    </submittedName>
</protein>
<dbReference type="PROSITE" id="PS51420">
    <property type="entry name" value="RHO"/>
    <property type="match status" value="1"/>
</dbReference>
<dbReference type="SMART" id="SM00174">
    <property type="entry name" value="RHO"/>
    <property type="match status" value="1"/>
</dbReference>
<keyword evidence="5" id="KW-0636">Prenylation</keyword>
<dbReference type="CDD" id="cd01869">
    <property type="entry name" value="Rab1_Ypt1"/>
    <property type="match status" value="1"/>
</dbReference>
<dbReference type="PROSITE" id="PS51421">
    <property type="entry name" value="RAS"/>
    <property type="match status" value="1"/>
</dbReference>
<comment type="similarity">
    <text evidence="1">Belongs to the small GTPase superfamily. Rab family.</text>
</comment>
<keyword evidence="4" id="KW-0449">Lipoprotein</keyword>
<accession>A0ABP0R017</accession>
<organism evidence="6 7">
    <name type="scientific">Durusdinium trenchii</name>
    <dbReference type="NCBI Taxonomy" id="1381693"/>
    <lineage>
        <taxon>Eukaryota</taxon>
        <taxon>Sar</taxon>
        <taxon>Alveolata</taxon>
        <taxon>Dinophyceae</taxon>
        <taxon>Suessiales</taxon>
        <taxon>Symbiodiniaceae</taxon>
        <taxon>Durusdinium</taxon>
    </lineage>
</organism>
<name>A0ABP0R017_9DINO</name>
<evidence type="ECO:0000256" key="1">
    <source>
        <dbReference type="ARBA" id="ARBA00006270"/>
    </source>
</evidence>
<evidence type="ECO:0000256" key="5">
    <source>
        <dbReference type="ARBA" id="ARBA00023289"/>
    </source>
</evidence>